<dbReference type="EMBL" id="LPUF01000001">
    <property type="protein sequence ID" value="OQK17668.1"/>
    <property type="molecule type" value="Genomic_DNA"/>
</dbReference>
<keyword evidence="4" id="KW-1185">Reference proteome</keyword>
<evidence type="ECO:0000259" key="1">
    <source>
        <dbReference type="Pfam" id="PF04289"/>
    </source>
</evidence>
<dbReference type="STRING" id="1420851.AU255_07330"/>
<dbReference type="RefSeq" id="WP_080522280.1">
    <property type="nucleotide sequence ID" value="NZ_LPUF01000001.1"/>
</dbReference>
<protein>
    <submittedName>
        <fullName evidence="3">Tetrahydromethanopterin synthesis protein</fullName>
    </submittedName>
</protein>
<dbReference type="Pfam" id="PF04289">
    <property type="entry name" value="DUF447_N"/>
    <property type="match status" value="1"/>
</dbReference>
<gene>
    <name evidence="3" type="ORF">AU255_07330</name>
</gene>
<dbReference type="InterPro" id="IPR049288">
    <property type="entry name" value="DUF447_C"/>
</dbReference>
<comment type="caution">
    <text evidence="3">The sequence shown here is derived from an EMBL/GenBank/DDBJ whole genome shotgun (WGS) entry which is preliminary data.</text>
</comment>
<reference evidence="3 4" key="1">
    <citation type="submission" date="2015-12" db="EMBL/GenBank/DDBJ databases">
        <authorList>
            <person name="Shamseldin A."/>
            <person name="Moawad H."/>
            <person name="Abd El-Rahim W.M."/>
            <person name="Sadowsky M.J."/>
        </authorList>
    </citation>
    <scope>NUCLEOTIDE SEQUENCE [LARGE SCALE GENOMIC DNA]</scope>
    <source>
        <strain evidence="3 4">WF1</strain>
    </source>
</reference>
<evidence type="ECO:0000313" key="4">
    <source>
        <dbReference type="Proteomes" id="UP000191980"/>
    </source>
</evidence>
<dbReference type="AlphaFoldDB" id="A0A1V8M823"/>
<name>A0A1V8M823_9GAMM</name>
<evidence type="ECO:0000313" key="3">
    <source>
        <dbReference type="EMBL" id="OQK17668.1"/>
    </source>
</evidence>
<proteinExistence type="predicted"/>
<dbReference type="OrthoDB" id="2112021at2"/>
<sequence length="185" mass="20896">MIQETIVTTLNNKGEMHIAPMGIHVAGDEFIILPFRPSVTLDNILATKTAVINYTDDVRIFAGCVTGRIDWPVKKAKKIDGHYLANTLAHCEVKLSHIDDDPVRPKLFCQAVHQVNHAAFKGYNRAQFSVLEAAILLTRVNRLSPAKIHTELEYLHIGFNKTAGSREREAWSWITQAIEQKLREK</sequence>
<dbReference type="InterPro" id="IPR012349">
    <property type="entry name" value="Split_barrel_FMN-bd"/>
</dbReference>
<dbReference type="Pfam" id="PF20766">
    <property type="entry name" value="DUF447_C"/>
    <property type="match status" value="1"/>
</dbReference>
<dbReference type="Proteomes" id="UP000191980">
    <property type="component" value="Unassembled WGS sequence"/>
</dbReference>
<feature type="domain" description="DUF447" evidence="2">
    <location>
        <begin position="124"/>
        <end position="175"/>
    </location>
</feature>
<feature type="domain" description="DUF447" evidence="1">
    <location>
        <begin position="4"/>
        <end position="115"/>
    </location>
</feature>
<dbReference type="Gene3D" id="1.20.58.290">
    <property type="entry name" value="Hypothetical membrane protein ta0354_69_121"/>
    <property type="match status" value="1"/>
</dbReference>
<dbReference type="Gene3D" id="2.30.110.10">
    <property type="entry name" value="Electron Transport, Fmn-binding Protein, Chain A"/>
    <property type="match status" value="1"/>
</dbReference>
<dbReference type="InterPro" id="IPR007386">
    <property type="entry name" value="DUF447_N"/>
</dbReference>
<dbReference type="SUPFAM" id="SSF50475">
    <property type="entry name" value="FMN-binding split barrel"/>
    <property type="match status" value="1"/>
</dbReference>
<accession>A0A1V8M823</accession>
<organism evidence="3 4">
    <name type="scientific">Methyloprofundus sedimenti</name>
    <dbReference type="NCBI Taxonomy" id="1420851"/>
    <lineage>
        <taxon>Bacteria</taxon>
        <taxon>Pseudomonadati</taxon>
        <taxon>Pseudomonadota</taxon>
        <taxon>Gammaproteobacteria</taxon>
        <taxon>Methylococcales</taxon>
        <taxon>Methylococcaceae</taxon>
        <taxon>Methyloprofundus</taxon>
    </lineage>
</organism>
<evidence type="ECO:0000259" key="2">
    <source>
        <dbReference type="Pfam" id="PF20766"/>
    </source>
</evidence>